<protein>
    <submittedName>
        <fullName evidence="8">GMC family oxidoreductase</fullName>
    </submittedName>
</protein>
<evidence type="ECO:0000256" key="3">
    <source>
        <dbReference type="ARBA" id="ARBA00022630"/>
    </source>
</evidence>
<comment type="cofactor">
    <cofactor evidence="1">
        <name>FAD</name>
        <dbReference type="ChEBI" id="CHEBI:57692"/>
    </cofactor>
</comment>
<dbReference type="Pfam" id="PF05199">
    <property type="entry name" value="GMC_oxred_C"/>
    <property type="match status" value="1"/>
</dbReference>
<dbReference type="Proteomes" id="UP000518300">
    <property type="component" value="Unassembled WGS sequence"/>
</dbReference>
<reference evidence="8 9" key="1">
    <citation type="submission" date="2020-04" db="EMBL/GenBank/DDBJ databases">
        <title>Draft genome of Pyxidicoccus fallax type strain.</title>
        <authorList>
            <person name="Whitworth D.E."/>
        </authorList>
    </citation>
    <scope>NUCLEOTIDE SEQUENCE [LARGE SCALE GENOMIC DNA]</scope>
    <source>
        <strain evidence="8 9">DSM 14698</strain>
    </source>
</reference>
<dbReference type="GO" id="GO:0016614">
    <property type="term" value="F:oxidoreductase activity, acting on CH-OH group of donors"/>
    <property type="evidence" value="ECO:0007669"/>
    <property type="project" value="InterPro"/>
</dbReference>
<keyword evidence="3" id="KW-0285">Flavoprotein</keyword>
<feature type="domain" description="Glucose-methanol-choline oxidoreductase C-terminal" evidence="7">
    <location>
        <begin position="481"/>
        <end position="614"/>
    </location>
</feature>
<gene>
    <name evidence="8" type="ORF">HG543_34120</name>
</gene>
<dbReference type="Gene3D" id="3.50.50.60">
    <property type="entry name" value="FAD/NAD(P)-binding domain"/>
    <property type="match status" value="2"/>
</dbReference>
<dbReference type="PANTHER" id="PTHR42784">
    <property type="entry name" value="PYRANOSE 2-OXIDASE"/>
    <property type="match status" value="1"/>
</dbReference>
<keyword evidence="5" id="KW-0560">Oxidoreductase</keyword>
<organism evidence="8 9">
    <name type="scientific">Pyxidicoccus fallax</name>
    <dbReference type="NCBI Taxonomy" id="394095"/>
    <lineage>
        <taxon>Bacteria</taxon>
        <taxon>Pseudomonadati</taxon>
        <taxon>Myxococcota</taxon>
        <taxon>Myxococcia</taxon>
        <taxon>Myxococcales</taxon>
        <taxon>Cystobacterineae</taxon>
        <taxon>Myxococcaceae</taxon>
        <taxon>Pyxidicoccus</taxon>
    </lineage>
</organism>
<accession>A0A848LQA7</accession>
<keyword evidence="4" id="KW-0274">FAD</keyword>
<evidence type="ECO:0000256" key="1">
    <source>
        <dbReference type="ARBA" id="ARBA00001974"/>
    </source>
</evidence>
<keyword evidence="9" id="KW-1185">Reference proteome</keyword>
<evidence type="ECO:0000259" key="6">
    <source>
        <dbReference type="Pfam" id="PF00732"/>
    </source>
</evidence>
<evidence type="ECO:0000256" key="4">
    <source>
        <dbReference type="ARBA" id="ARBA00022827"/>
    </source>
</evidence>
<dbReference type="Pfam" id="PF00732">
    <property type="entry name" value="GMC_oxred_N"/>
    <property type="match status" value="1"/>
</dbReference>
<proteinExistence type="inferred from homology"/>
<dbReference type="GO" id="GO:0050660">
    <property type="term" value="F:flavin adenine dinucleotide binding"/>
    <property type="evidence" value="ECO:0007669"/>
    <property type="project" value="InterPro"/>
</dbReference>
<evidence type="ECO:0000313" key="8">
    <source>
        <dbReference type="EMBL" id="NMO19859.1"/>
    </source>
</evidence>
<sequence>MADAKTYDVVIVGAGIAGGIIALELGKQGKHVLILEAGPPIPDSREKYMETFFLAAAKTPESPYPPTTLAPAEEATPRPTILGLANWKNAQKSYLVQPEPDPAHGPQGLPFASTYERVGGGTTWHWLGTSLRLVPDDLAMYSCFKAPGFGPATDWPVEYAELESLYGRAEDEIGVSASVAEQAPLEQAIGLTYPPGYQYPMQAIPESMVDQAVSEGVTGMSFDGQPVFVTPTPAGRNSQPRDNRPVCAGNTNCIPICPIQAKYDATVTLNRALNTGNVDIQYRSVVTRLVPDAQGRISSVEYLSYDRQTKPTHVTAQSVSATTYVLAAHAIENPKILLNSRTPAFPNGLANRSDQVGRNLMDHVIYLSWALMPEGRPVFPYRGPLSTSGIESLRNGPFRSQRAAFRIEIGNEGWNFPIGDPYVTVNDFINGTNVSGLNPITPPGTQQGSPSLKLGGPALVQALNDRLTRQFRMACLIEQSPQQENRVTLDPVLKDGLGIARPKIAYGFDKYTLDGFMAAKQVSSAIYQQMGATEFTDFSQSQDQAGYFEYEGTPFVFFGAGHVMGTHRMGTDPTQSVVDANQRAHDHDNLWIAGSGSFPTVATPNPTLTLAALAFKTADSISKALSR</sequence>
<dbReference type="RefSeq" id="WP_169349098.1">
    <property type="nucleotide sequence ID" value="NZ_JABBJJ010000210.1"/>
</dbReference>
<evidence type="ECO:0000256" key="2">
    <source>
        <dbReference type="ARBA" id="ARBA00010790"/>
    </source>
</evidence>
<evidence type="ECO:0000313" key="9">
    <source>
        <dbReference type="Proteomes" id="UP000518300"/>
    </source>
</evidence>
<comment type="caution">
    <text evidence="8">The sequence shown here is derived from an EMBL/GenBank/DDBJ whole genome shotgun (WGS) entry which is preliminary data.</text>
</comment>
<evidence type="ECO:0000259" key="7">
    <source>
        <dbReference type="Pfam" id="PF05199"/>
    </source>
</evidence>
<dbReference type="InterPro" id="IPR000172">
    <property type="entry name" value="GMC_OxRdtase_N"/>
</dbReference>
<dbReference type="SUPFAM" id="SSF51905">
    <property type="entry name" value="FAD/NAD(P)-binding domain"/>
    <property type="match status" value="1"/>
</dbReference>
<evidence type="ECO:0000256" key="5">
    <source>
        <dbReference type="ARBA" id="ARBA00023002"/>
    </source>
</evidence>
<name>A0A848LQA7_9BACT</name>
<feature type="domain" description="Glucose-methanol-choline oxidoreductase N-terminal" evidence="6">
    <location>
        <begin position="242"/>
        <end position="364"/>
    </location>
</feature>
<dbReference type="AlphaFoldDB" id="A0A848LQA7"/>
<dbReference type="InterPro" id="IPR051473">
    <property type="entry name" value="P2Ox-like"/>
</dbReference>
<dbReference type="PANTHER" id="PTHR42784:SF1">
    <property type="entry name" value="PYRANOSE 2-OXIDASE"/>
    <property type="match status" value="1"/>
</dbReference>
<dbReference type="EMBL" id="JABBJJ010000210">
    <property type="protein sequence ID" value="NMO19859.1"/>
    <property type="molecule type" value="Genomic_DNA"/>
</dbReference>
<dbReference type="InterPro" id="IPR036188">
    <property type="entry name" value="FAD/NAD-bd_sf"/>
</dbReference>
<comment type="similarity">
    <text evidence="2">Belongs to the GMC oxidoreductase family.</text>
</comment>
<dbReference type="InterPro" id="IPR007867">
    <property type="entry name" value="GMC_OxRtase_C"/>
</dbReference>